<accession>A0ABP7X4V3</accession>
<evidence type="ECO:0000256" key="8">
    <source>
        <dbReference type="ARBA" id="ARBA00022691"/>
    </source>
</evidence>
<keyword evidence="13" id="KW-1185">Reference proteome</keyword>
<organism evidence="12 13">
    <name type="scientific">Actinomadura miaoliensis</name>
    <dbReference type="NCBI Taxonomy" id="430685"/>
    <lineage>
        <taxon>Bacteria</taxon>
        <taxon>Bacillati</taxon>
        <taxon>Actinomycetota</taxon>
        <taxon>Actinomycetes</taxon>
        <taxon>Streptosporangiales</taxon>
        <taxon>Thermomonosporaceae</taxon>
        <taxon>Actinomadura</taxon>
    </lineage>
</organism>
<dbReference type="CDD" id="cd02440">
    <property type="entry name" value="AdoMet_MTases"/>
    <property type="match status" value="1"/>
</dbReference>
<comment type="subcellular location">
    <subcellularLocation>
        <location evidence="1">Cytoplasm</location>
    </subcellularLocation>
</comment>
<evidence type="ECO:0000313" key="13">
    <source>
        <dbReference type="Proteomes" id="UP001500683"/>
    </source>
</evidence>
<evidence type="ECO:0000313" key="12">
    <source>
        <dbReference type="EMBL" id="GAA4104870.1"/>
    </source>
</evidence>
<comment type="similarity">
    <text evidence="2">Belongs to the methyltransferase superfamily. L-isoaspartyl/D-aspartyl protein methyltransferase family.</text>
</comment>
<evidence type="ECO:0000256" key="4">
    <source>
        <dbReference type="ARBA" id="ARBA00013346"/>
    </source>
</evidence>
<dbReference type="Pfam" id="PF01135">
    <property type="entry name" value="PCMT"/>
    <property type="match status" value="1"/>
</dbReference>
<dbReference type="EMBL" id="BAAAZG010000081">
    <property type="protein sequence ID" value="GAA4104870.1"/>
    <property type="molecule type" value="Genomic_DNA"/>
</dbReference>
<dbReference type="GO" id="GO:0008168">
    <property type="term" value="F:methyltransferase activity"/>
    <property type="evidence" value="ECO:0007669"/>
    <property type="project" value="UniProtKB-KW"/>
</dbReference>
<keyword evidence="5" id="KW-0963">Cytoplasm</keyword>
<keyword evidence="7" id="KW-0808">Transferase</keyword>
<comment type="caution">
    <text evidence="12">The sequence shown here is derived from an EMBL/GenBank/DDBJ whole genome shotgun (WGS) entry which is preliminary data.</text>
</comment>
<dbReference type="PANTHER" id="PTHR11579:SF0">
    <property type="entry name" value="PROTEIN-L-ISOASPARTATE(D-ASPARTATE) O-METHYLTRANSFERASE"/>
    <property type="match status" value="1"/>
</dbReference>
<dbReference type="PANTHER" id="PTHR11579">
    <property type="entry name" value="PROTEIN-L-ISOASPARTATE O-METHYLTRANSFERASE"/>
    <property type="match status" value="1"/>
</dbReference>
<evidence type="ECO:0000256" key="1">
    <source>
        <dbReference type="ARBA" id="ARBA00004496"/>
    </source>
</evidence>
<proteinExistence type="inferred from homology"/>
<sequence length="390" mass="42250">MMDVAARIDALVDQLVARGDLADDSWRAVLRAVPRHLFAPPVAWAAPSGGHRHKIDSRGDPARWWQAVYEPGTAVLTQFGDGASEDEPRDPTSSLSAPDVVLPFLELLHPLGGQRTLDVGTGTGWTAALLSERVGERHVVSVEIDEHVARQAAANLESLGVRPTLMTGDAVTCVPEGEAFDLVHVTCGVTTLPYSWVRRTRPGGAIVFPWMPDFSYGYRVRLDVLPDGVATGRLAGAAGYMMLRSQRGHRTTPVGEWVDAVEDFAASTTRLDPRLLWHTPGGGLEAAMTGLVPGVRADLIHDPEPTGEATLWLLEAGGPGGSWASVDYVPGKDEFAVEQAGDRRLWDEAEAAYFQWIRWGRPALERFGLTVTPDGQRVWLDEPGNPIGAH</sequence>
<evidence type="ECO:0000256" key="2">
    <source>
        <dbReference type="ARBA" id="ARBA00005369"/>
    </source>
</evidence>
<dbReference type="Proteomes" id="UP001500683">
    <property type="component" value="Unassembled WGS sequence"/>
</dbReference>
<name>A0ABP7X4V3_9ACTN</name>
<protein>
    <recommendedName>
        <fullName evidence="4">Protein-L-isoaspartate O-methyltransferase</fullName>
        <ecNumber evidence="3">2.1.1.77</ecNumber>
    </recommendedName>
    <alternativeName>
        <fullName evidence="11">L-isoaspartyl protein carboxyl methyltransferase</fullName>
    </alternativeName>
    <alternativeName>
        <fullName evidence="9">Protein L-isoaspartyl methyltransferase</fullName>
    </alternativeName>
    <alternativeName>
        <fullName evidence="10">Protein-beta-aspartate methyltransferase</fullName>
    </alternativeName>
</protein>
<dbReference type="EC" id="2.1.1.77" evidence="3"/>
<keyword evidence="8" id="KW-0949">S-adenosyl-L-methionine</keyword>
<reference evidence="13" key="1">
    <citation type="journal article" date="2019" name="Int. J. Syst. Evol. Microbiol.">
        <title>The Global Catalogue of Microorganisms (GCM) 10K type strain sequencing project: providing services to taxonomists for standard genome sequencing and annotation.</title>
        <authorList>
            <consortium name="The Broad Institute Genomics Platform"/>
            <consortium name="The Broad Institute Genome Sequencing Center for Infectious Disease"/>
            <person name="Wu L."/>
            <person name="Ma J."/>
        </authorList>
    </citation>
    <scope>NUCLEOTIDE SEQUENCE [LARGE SCALE GENOMIC DNA]</scope>
    <source>
        <strain evidence="13">JCM 16702</strain>
    </source>
</reference>
<evidence type="ECO:0000256" key="7">
    <source>
        <dbReference type="ARBA" id="ARBA00022679"/>
    </source>
</evidence>
<dbReference type="GO" id="GO:0032259">
    <property type="term" value="P:methylation"/>
    <property type="evidence" value="ECO:0007669"/>
    <property type="project" value="UniProtKB-KW"/>
</dbReference>
<evidence type="ECO:0000256" key="6">
    <source>
        <dbReference type="ARBA" id="ARBA00022603"/>
    </source>
</evidence>
<dbReference type="Gene3D" id="3.40.50.150">
    <property type="entry name" value="Vaccinia Virus protein VP39"/>
    <property type="match status" value="1"/>
</dbReference>
<dbReference type="SUPFAM" id="SSF53335">
    <property type="entry name" value="S-adenosyl-L-methionine-dependent methyltransferases"/>
    <property type="match status" value="1"/>
</dbReference>
<gene>
    <name evidence="12" type="ORF">GCM10022214_84530</name>
</gene>
<dbReference type="InterPro" id="IPR029063">
    <property type="entry name" value="SAM-dependent_MTases_sf"/>
</dbReference>
<evidence type="ECO:0000256" key="5">
    <source>
        <dbReference type="ARBA" id="ARBA00022490"/>
    </source>
</evidence>
<evidence type="ECO:0000256" key="11">
    <source>
        <dbReference type="ARBA" id="ARBA00031350"/>
    </source>
</evidence>
<evidence type="ECO:0000256" key="10">
    <source>
        <dbReference type="ARBA" id="ARBA00031323"/>
    </source>
</evidence>
<dbReference type="InterPro" id="IPR000682">
    <property type="entry name" value="PCMT"/>
</dbReference>
<keyword evidence="6 12" id="KW-0489">Methyltransferase</keyword>
<evidence type="ECO:0000256" key="9">
    <source>
        <dbReference type="ARBA" id="ARBA00030757"/>
    </source>
</evidence>
<evidence type="ECO:0000256" key="3">
    <source>
        <dbReference type="ARBA" id="ARBA00011890"/>
    </source>
</evidence>